<gene>
    <name evidence="2" type="ORF">Vgi01_59700</name>
</gene>
<organism evidence="2 3">
    <name type="scientific">Micromonospora gifhornensis</name>
    <dbReference type="NCBI Taxonomy" id="84594"/>
    <lineage>
        <taxon>Bacteria</taxon>
        <taxon>Bacillati</taxon>
        <taxon>Actinomycetota</taxon>
        <taxon>Actinomycetes</taxon>
        <taxon>Micromonosporales</taxon>
        <taxon>Micromonosporaceae</taxon>
        <taxon>Micromonospora</taxon>
    </lineage>
</organism>
<feature type="region of interest" description="Disordered" evidence="1">
    <location>
        <begin position="1"/>
        <end position="27"/>
    </location>
</feature>
<protein>
    <submittedName>
        <fullName evidence="2">Uncharacterized protein</fullName>
    </submittedName>
</protein>
<name>A0ABQ4IN06_9ACTN</name>
<evidence type="ECO:0000256" key="1">
    <source>
        <dbReference type="SAM" id="MobiDB-lite"/>
    </source>
</evidence>
<evidence type="ECO:0000313" key="3">
    <source>
        <dbReference type="Proteomes" id="UP000647860"/>
    </source>
</evidence>
<accession>A0ABQ4IN06</accession>
<dbReference type="EMBL" id="BOPA01000076">
    <property type="protein sequence ID" value="GIJ19286.1"/>
    <property type="molecule type" value="Genomic_DNA"/>
</dbReference>
<dbReference type="Proteomes" id="UP000647860">
    <property type="component" value="Unassembled WGS sequence"/>
</dbReference>
<sequence>MIETGHRAAHRSRGAGADRHRTRRHGHLRNIAIGWHRITGEPNIARANRRADRRSRDLIDAVTSSYTSTQ</sequence>
<reference evidence="2 3" key="1">
    <citation type="submission" date="2021-01" db="EMBL/GenBank/DDBJ databases">
        <title>Whole genome shotgun sequence of Verrucosispora gifhornensis NBRC 16317.</title>
        <authorList>
            <person name="Komaki H."/>
            <person name="Tamura T."/>
        </authorList>
    </citation>
    <scope>NUCLEOTIDE SEQUENCE [LARGE SCALE GENOMIC DNA]</scope>
    <source>
        <strain evidence="2 3">NBRC 16317</strain>
    </source>
</reference>
<keyword evidence="3" id="KW-1185">Reference proteome</keyword>
<evidence type="ECO:0000313" key="2">
    <source>
        <dbReference type="EMBL" id="GIJ19286.1"/>
    </source>
</evidence>
<proteinExistence type="predicted"/>
<comment type="caution">
    <text evidence="2">The sequence shown here is derived from an EMBL/GenBank/DDBJ whole genome shotgun (WGS) entry which is preliminary data.</text>
</comment>